<evidence type="ECO:0000313" key="1">
    <source>
        <dbReference type="EMBL" id="PQJ09695.1"/>
    </source>
</evidence>
<dbReference type="EMBL" id="PPSL01000005">
    <property type="protein sequence ID" value="PQJ09695.1"/>
    <property type="molecule type" value="Genomic_DNA"/>
</dbReference>
<dbReference type="RefSeq" id="WP_105040467.1">
    <property type="nucleotide sequence ID" value="NZ_PPSL01000005.1"/>
</dbReference>
<accession>A0A2S7SSW5</accession>
<dbReference type="InterPro" id="IPR014942">
    <property type="entry name" value="AbiEii"/>
</dbReference>
<dbReference type="OrthoDB" id="9796281at2"/>
<name>A0A2S7SSW5_9BACT</name>
<reference evidence="1 2" key="1">
    <citation type="submission" date="2018-01" db="EMBL/GenBank/DDBJ databases">
        <title>A novel member of the phylum Bacteroidetes isolated from glacier ice.</title>
        <authorList>
            <person name="Liu Q."/>
            <person name="Xin Y.-H."/>
        </authorList>
    </citation>
    <scope>NUCLEOTIDE SEQUENCE [LARGE SCALE GENOMIC DNA]</scope>
    <source>
        <strain evidence="1 2">RB1R16</strain>
    </source>
</reference>
<keyword evidence="2" id="KW-1185">Reference proteome</keyword>
<protein>
    <recommendedName>
        <fullName evidence="3">Nucleotidyl transferase AbiEii/AbiGii toxin family protein</fullName>
    </recommendedName>
</protein>
<gene>
    <name evidence="1" type="ORF">CJD36_017340</name>
</gene>
<dbReference type="Proteomes" id="UP000239872">
    <property type="component" value="Unassembled WGS sequence"/>
</dbReference>
<dbReference type="AlphaFoldDB" id="A0A2S7SSW5"/>
<proteinExistence type="predicted"/>
<comment type="caution">
    <text evidence="1">The sequence shown here is derived from an EMBL/GenBank/DDBJ whole genome shotgun (WGS) entry which is preliminary data.</text>
</comment>
<organism evidence="1 2">
    <name type="scientific">Flavipsychrobacter stenotrophus</name>
    <dbReference type="NCBI Taxonomy" id="2077091"/>
    <lineage>
        <taxon>Bacteria</taxon>
        <taxon>Pseudomonadati</taxon>
        <taxon>Bacteroidota</taxon>
        <taxon>Chitinophagia</taxon>
        <taxon>Chitinophagales</taxon>
        <taxon>Chitinophagaceae</taxon>
        <taxon>Flavipsychrobacter</taxon>
    </lineage>
</organism>
<evidence type="ECO:0000313" key="2">
    <source>
        <dbReference type="Proteomes" id="UP000239872"/>
    </source>
</evidence>
<evidence type="ECO:0008006" key="3">
    <source>
        <dbReference type="Google" id="ProtNLM"/>
    </source>
</evidence>
<sequence>MTGKIYWNTVTPLLKDVLLQLMSADEFDTFRLVGGTSLSLQLGHRMSVDIDLFTDALYGSVNFGLLAAYLQNAFPYFSGFGIGPTAMGVSCAVGINRQDSVKLDIYYIDPFIRKALAPDGIRMATIEEIAAMKMDVMQRKGRMKDFWDIHEILDIMPISKMIALHEERYPYDHDAALITTNLTNFSEADNDFQPICLRGKHWEIIKTDIIKAVS</sequence>
<dbReference type="Pfam" id="PF08843">
    <property type="entry name" value="AbiEii"/>
    <property type="match status" value="1"/>
</dbReference>